<dbReference type="GeneID" id="70136970"/>
<dbReference type="AlphaFoldDB" id="A0A9P8UDU1"/>
<name>A0A9P8UDU1_9PEZI</name>
<dbReference type="EMBL" id="JAGPXC010000008">
    <property type="protein sequence ID" value="KAH6648089.1"/>
    <property type="molecule type" value="Genomic_DNA"/>
</dbReference>
<dbReference type="InterPro" id="IPR051593">
    <property type="entry name" value="Ergosterol_Biosynth_ERG27"/>
</dbReference>
<keyword evidence="1" id="KW-0444">Lipid biosynthesis</keyword>
<evidence type="ECO:0000313" key="7">
    <source>
        <dbReference type="EMBL" id="KAH6648089.1"/>
    </source>
</evidence>
<keyword evidence="4" id="KW-0560">Oxidoreductase</keyword>
<dbReference type="Gene3D" id="3.40.50.720">
    <property type="entry name" value="NAD(P)-binding Rossmann-like Domain"/>
    <property type="match status" value="1"/>
</dbReference>
<dbReference type="Proteomes" id="UP000758603">
    <property type="component" value="Unassembled WGS sequence"/>
</dbReference>
<dbReference type="GO" id="GO:0000253">
    <property type="term" value="F:3-beta-hydroxysteroid 3-dehydrogenase (NADP+) activity"/>
    <property type="evidence" value="ECO:0007669"/>
    <property type="project" value="TreeGrafter"/>
</dbReference>
<evidence type="ECO:0000256" key="1">
    <source>
        <dbReference type="ARBA" id="ARBA00022516"/>
    </source>
</evidence>
<evidence type="ECO:0000256" key="6">
    <source>
        <dbReference type="ARBA" id="ARBA00023593"/>
    </source>
</evidence>
<protein>
    <submittedName>
        <fullName evidence="7">3-ketosteroid reductase</fullName>
    </submittedName>
</protein>
<comment type="similarity">
    <text evidence="6">Belongs to the short-chain dehydrogenases/reductases (SDR) family. ERG27 subfamily.</text>
</comment>
<reference evidence="7" key="1">
    <citation type="journal article" date="2021" name="Nat. Commun.">
        <title>Genetic determinants of endophytism in the Arabidopsis root mycobiome.</title>
        <authorList>
            <person name="Mesny F."/>
            <person name="Miyauchi S."/>
            <person name="Thiergart T."/>
            <person name="Pickel B."/>
            <person name="Atanasova L."/>
            <person name="Karlsson M."/>
            <person name="Huettel B."/>
            <person name="Barry K.W."/>
            <person name="Haridas S."/>
            <person name="Chen C."/>
            <person name="Bauer D."/>
            <person name="Andreopoulos W."/>
            <person name="Pangilinan J."/>
            <person name="LaButti K."/>
            <person name="Riley R."/>
            <person name="Lipzen A."/>
            <person name="Clum A."/>
            <person name="Drula E."/>
            <person name="Henrissat B."/>
            <person name="Kohler A."/>
            <person name="Grigoriev I.V."/>
            <person name="Martin F.M."/>
            <person name="Hacquard S."/>
        </authorList>
    </citation>
    <scope>NUCLEOTIDE SEQUENCE</scope>
    <source>
        <strain evidence="7">MPI-SDFR-AT-0073</strain>
    </source>
</reference>
<keyword evidence="2" id="KW-0521">NADP</keyword>
<dbReference type="GO" id="GO:0005741">
    <property type="term" value="C:mitochondrial outer membrane"/>
    <property type="evidence" value="ECO:0007669"/>
    <property type="project" value="TreeGrafter"/>
</dbReference>
<keyword evidence="8" id="KW-1185">Reference proteome</keyword>
<dbReference type="GO" id="GO:0005811">
    <property type="term" value="C:lipid droplet"/>
    <property type="evidence" value="ECO:0007669"/>
    <property type="project" value="TreeGrafter"/>
</dbReference>
<evidence type="ECO:0000256" key="2">
    <source>
        <dbReference type="ARBA" id="ARBA00022857"/>
    </source>
</evidence>
<gene>
    <name evidence="7" type="ORF">BKA67DRAFT_662819</name>
</gene>
<dbReference type="GO" id="GO:0005789">
    <property type="term" value="C:endoplasmic reticulum membrane"/>
    <property type="evidence" value="ECO:0007669"/>
    <property type="project" value="TreeGrafter"/>
</dbReference>
<evidence type="ECO:0000313" key="8">
    <source>
        <dbReference type="Proteomes" id="UP000758603"/>
    </source>
</evidence>
<keyword evidence="3" id="KW-0752">Steroid biosynthesis</keyword>
<comment type="caution">
    <text evidence="7">The sequence shown here is derived from an EMBL/GenBank/DDBJ whole genome shotgun (WGS) entry which is preliminary data.</text>
</comment>
<evidence type="ECO:0000256" key="5">
    <source>
        <dbReference type="ARBA" id="ARBA00023098"/>
    </source>
</evidence>
<evidence type="ECO:0000256" key="4">
    <source>
        <dbReference type="ARBA" id="ARBA00023002"/>
    </source>
</evidence>
<dbReference type="InterPro" id="IPR036291">
    <property type="entry name" value="NAD(P)-bd_dom_sf"/>
</dbReference>
<sequence length="484" mass="53681">MAAPWANVPSHEQYFVLITGANSGVGLAICQRMIDDFLATRSLHSHLILIPTTRSAKKSSEAIQNIRSYLAKTAKSKRLASRTGFGYYPQWATDRVHVVSIELDLCKLPTIYKAASRLVNGDVRDPTGVVANGDALSIPRLDAVIFNAGYGGWSGLDWSLFIRQTFTDGPAQAYTFPIFKAALPSSTLPPQDITGEKGPESQPALAEVFTANLFGHYLLAHQLLPLLSRSRDAAEPAGRIVWTSSIDAEERHLSMDDMQGFHSAAPYESSKRVTDLISLTADLPSVQKVSASYFNTPHLSPAQQEKKPRFYLTHPGIVCTPLFPLNAFLYFWYYVAMYLCRYLGSPWHVVETYLAACSAVWVALATQEELDSLHAHRVKWGSACDRLANAAPKKSEVEGWGWEGKVEDAEAIRSDTAEGIQRKLTGRKRDAVELTEEKIIRFEEDAVACWKELESLRGQWEGILGAEGREDQKMASEQLWGGSR</sequence>
<proteinExistence type="inferred from homology"/>
<dbReference type="GO" id="GO:0006696">
    <property type="term" value="P:ergosterol biosynthetic process"/>
    <property type="evidence" value="ECO:0007669"/>
    <property type="project" value="TreeGrafter"/>
</dbReference>
<dbReference type="SUPFAM" id="SSF51735">
    <property type="entry name" value="NAD(P)-binding Rossmann-fold domains"/>
    <property type="match status" value="1"/>
</dbReference>
<dbReference type="PANTHER" id="PTHR43647">
    <property type="entry name" value="DEHYDROGENASE"/>
    <property type="match status" value="1"/>
</dbReference>
<dbReference type="PANTHER" id="PTHR43647:SF1">
    <property type="entry name" value="3-KETO-STEROID REDUCTASE ERG27"/>
    <property type="match status" value="1"/>
</dbReference>
<evidence type="ECO:0000256" key="3">
    <source>
        <dbReference type="ARBA" id="ARBA00022955"/>
    </source>
</evidence>
<dbReference type="RefSeq" id="XP_045954601.1">
    <property type="nucleotide sequence ID" value="XM_046108079.1"/>
</dbReference>
<keyword evidence="5" id="KW-0443">Lipid metabolism</keyword>
<accession>A0A9P8UDU1</accession>
<dbReference type="OrthoDB" id="9989144at2759"/>
<organism evidence="7 8">
    <name type="scientific">Truncatella angustata</name>
    <dbReference type="NCBI Taxonomy" id="152316"/>
    <lineage>
        <taxon>Eukaryota</taxon>
        <taxon>Fungi</taxon>
        <taxon>Dikarya</taxon>
        <taxon>Ascomycota</taxon>
        <taxon>Pezizomycotina</taxon>
        <taxon>Sordariomycetes</taxon>
        <taxon>Xylariomycetidae</taxon>
        <taxon>Amphisphaeriales</taxon>
        <taxon>Sporocadaceae</taxon>
        <taxon>Truncatella</taxon>
    </lineage>
</organism>